<dbReference type="InterPro" id="IPR011990">
    <property type="entry name" value="TPR-like_helical_dom_sf"/>
</dbReference>
<keyword evidence="2 3" id="KW-0802">TPR repeat</keyword>
<feature type="domain" description="DAC" evidence="4">
    <location>
        <begin position="315"/>
        <end position="478"/>
    </location>
</feature>
<evidence type="ECO:0000256" key="2">
    <source>
        <dbReference type="ARBA" id="ARBA00022803"/>
    </source>
</evidence>
<keyword evidence="6" id="KW-1185">Reference proteome</keyword>
<keyword evidence="1" id="KW-0677">Repeat</keyword>
<dbReference type="InterPro" id="IPR003390">
    <property type="entry name" value="DNA_integrity_scan_DisA_N"/>
</dbReference>
<dbReference type="SMART" id="SM00028">
    <property type="entry name" value="TPR"/>
    <property type="match status" value="7"/>
</dbReference>
<dbReference type="PROSITE" id="PS50293">
    <property type="entry name" value="TPR_REGION"/>
    <property type="match status" value="2"/>
</dbReference>
<dbReference type="PANTHER" id="PTHR44943:SF4">
    <property type="entry name" value="TPR REPEAT-CONTAINING PROTEIN MJ0798"/>
    <property type="match status" value="1"/>
</dbReference>
<evidence type="ECO:0000259" key="4">
    <source>
        <dbReference type="PROSITE" id="PS51794"/>
    </source>
</evidence>
<dbReference type="SUPFAM" id="SSF48452">
    <property type="entry name" value="TPR-like"/>
    <property type="match status" value="1"/>
</dbReference>
<evidence type="ECO:0000313" key="6">
    <source>
        <dbReference type="Proteomes" id="UP001623592"/>
    </source>
</evidence>
<feature type="repeat" description="TPR" evidence="3">
    <location>
        <begin position="683"/>
        <end position="716"/>
    </location>
</feature>
<dbReference type="InterPro" id="IPR036888">
    <property type="entry name" value="DNA_integrity_DisA_N_sf"/>
</dbReference>
<dbReference type="Proteomes" id="UP001623592">
    <property type="component" value="Unassembled WGS sequence"/>
</dbReference>
<dbReference type="Gene3D" id="3.40.1700.10">
    <property type="entry name" value="DNA integrity scanning protein, DisA, N-terminal domain"/>
    <property type="match status" value="1"/>
</dbReference>
<sequence>MKYIPVKEIIKKLNPDIDCQEYTYNLNTSTTKCNKAIEKYISKIDKKDLESKNINNIKNTLSELIFNEDEASDINTLIYFNIIEETIFIYSFSGFNDSFTYTLKKDNSFSFLRFLLDRFFEDKNCNIDNDFTLSDHLTIKTRKYIKNIFLKTCGKTINNKSGDHTISIFEEINYISTLSYEGADIRAKLAIMNKNLADNFVSYYIKLDRPVSFSEYRKVRKLLQTSDESTYLIGDNEKIYGLGKFNKLDELKLKLENNNTILIVEFTGRFEYKISRAFIADDLINSELVKHVVKESLLLNIKNGKPNLIENKYSESILESILKQAFKDDFKKDSEEKIASLKRIVYYAKNQKHGTTLVITTPELAKSETSKLVNQSIKIENKNLANCDYLENLIYKITNIDGAMYIDTNSNCHAIGVILDGTADERHGDSSRGSRYNSAIKYSLKEGIGNSCVIIVISEDGMIDIVYRGDKYDSIIKQINKLFNKADTLFNDKDYKGAINILNKILKLDASSSKAYLNKGLALSALERKNEAINCYDLAIKFKPDYAKAYYNKGTVLFYLGKKEESIECYNLAIKFKPDYAKAYYNKGNTLSYLGRREEAIKCYDLAIKFKSDYAYAYNNKGTALSDLDKKEEAIRCYNLAIKLKPNYAKAYCNKGNALCDLGKQEEAIKCYNLAIKLKPNYIYAYNNKGIALSTIGNQEEADECFKKAEELEEKLKGNISNEE</sequence>
<dbReference type="Gene3D" id="1.25.40.10">
    <property type="entry name" value="Tetratricopeptide repeat domain"/>
    <property type="match status" value="3"/>
</dbReference>
<dbReference type="RefSeq" id="WP_406789899.1">
    <property type="nucleotide sequence ID" value="NZ_JBJIAA010000029.1"/>
</dbReference>
<proteinExistence type="predicted"/>
<evidence type="ECO:0000313" key="5">
    <source>
        <dbReference type="EMBL" id="MFL0253231.1"/>
    </source>
</evidence>
<organism evidence="5 6">
    <name type="scientific">Clostridium neuense</name>
    <dbReference type="NCBI Taxonomy" id="1728934"/>
    <lineage>
        <taxon>Bacteria</taxon>
        <taxon>Bacillati</taxon>
        <taxon>Bacillota</taxon>
        <taxon>Clostridia</taxon>
        <taxon>Eubacteriales</taxon>
        <taxon>Clostridiaceae</taxon>
        <taxon>Clostridium</taxon>
    </lineage>
</organism>
<dbReference type="InterPro" id="IPR048555">
    <property type="entry name" value="DACNH"/>
</dbReference>
<feature type="repeat" description="TPR" evidence="3">
    <location>
        <begin position="615"/>
        <end position="648"/>
    </location>
</feature>
<protein>
    <submittedName>
        <fullName evidence="5">Tetratricopeptide repeat protein</fullName>
    </submittedName>
</protein>
<dbReference type="InterPro" id="IPR019734">
    <property type="entry name" value="TPR_rpt"/>
</dbReference>
<dbReference type="Pfam" id="PF13181">
    <property type="entry name" value="TPR_8"/>
    <property type="match status" value="2"/>
</dbReference>
<dbReference type="PROSITE" id="PS51794">
    <property type="entry name" value="DAC"/>
    <property type="match status" value="1"/>
</dbReference>
<accession>A0ABW8TLU4</accession>
<dbReference type="Pfam" id="PF02457">
    <property type="entry name" value="DAC"/>
    <property type="match status" value="1"/>
</dbReference>
<dbReference type="Pfam" id="PF00515">
    <property type="entry name" value="TPR_1"/>
    <property type="match status" value="1"/>
</dbReference>
<feature type="repeat" description="TPR" evidence="3">
    <location>
        <begin position="513"/>
        <end position="546"/>
    </location>
</feature>
<dbReference type="EMBL" id="JBJIAA010000029">
    <property type="protein sequence ID" value="MFL0253231.1"/>
    <property type="molecule type" value="Genomic_DNA"/>
</dbReference>
<feature type="repeat" description="TPR" evidence="3">
    <location>
        <begin position="581"/>
        <end position="614"/>
    </location>
</feature>
<evidence type="ECO:0000256" key="3">
    <source>
        <dbReference type="PROSITE-ProRule" id="PRU00339"/>
    </source>
</evidence>
<reference evidence="5 6" key="1">
    <citation type="submission" date="2024-11" db="EMBL/GenBank/DDBJ databases">
        <authorList>
            <person name="Heng Y.C."/>
            <person name="Lim A.C.H."/>
            <person name="Lee J.K.Y."/>
            <person name="Kittelmann S."/>
        </authorList>
    </citation>
    <scope>NUCLEOTIDE SEQUENCE [LARGE SCALE GENOMIC DNA]</scope>
    <source>
        <strain evidence="5 6">WILCCON 0114</strain>
    </source>
</reference>
<dbReference type="SUPFAM" id="SSF143597">
    <property type="entry name" value="YojJ-like"/>
    <property type="match status" value="1"/>
</dbReference>
<dbReference type="PROSITE" id="PS50005">
    <property type="entry name" value="TPR"/>
    <property type="match status" value="6"/>
</dbReference>
<feature type="repeat" description="TPR" evidence="3">
    <location>
        <begin position="547"/>
        <end position="580"/>
    </location>
</feature>
<evidence type="ECO:0000256" key="1">
    <source>
        <dbReference type="ARBA" id="ARBA00022737"/>
    </source>
</evidence>
<dbReference type="Pfam" id="PF21750">
    <property type="entry name" value="DACNH"/>
    <property type="match status" value="1"/>
</dbReference>
<dbReference type="Pfam" id="PF13414">
    <property type="entry name" value="TPR_11"/>
    <property type="match status" value="2"/>
</dbReference>
<dbReference type="InterPro" id="IPR051685">
    <property type="entry name" value="Ycf3/AcsC/BcsC/TPR_MFPF"/>
</dbReference>
<comment type="caution">
    <text evidence="5">The sequence shown here is derived from an EMBL/GenBank/DDBJ whole genome shotgun (WGS) entry which is preliminary data.</text>
</comment>
<gene>
    <name evidence="5" type="ORF">ACJDT4_22755</name>
</gene>
<name>A0ABW8TLU4_9CLOT</name>
<dbReference type="PANTHER" id="PTHR44943">
    <property type="entry name" value="CELLULOSE SYNTHASE OPERON PROTEIN C"/>
    <property type="match status" value="1"/>
</dbReference>
<feature type="repeat" description="TPR" evidence="3">
    <location>
        <begin position="649"/>
        <end position="682"/>
    </location>
</feature>